<dbReference type="PANTHER" id="PTHR46310:SF7">
    <property type="entry name" value="AMIDASE 1"/>
    <property type="match status" value="1"/>
</dbReference>
<proteinExistence type="predicted"/>
<evidence type="ECO:0000259" key="2">
    <source>
        <dbReference type="Pfam" id="PF26053"/>
    </source>
</evidence>
<protein>
    <submittedName>
        <fullName evidence="3">Uncharacterized protein</fullName>
    </submittedName>
</protein>
<dbReference type="STRING" id="914237.A0A1E1K636"/>
<feature type="domain" description="Amidase" evidence="1">
    <location>
        <begin position="134"/>
        <end position="308"/>
    </location>
</feature>
<accession>A0A1E1K636</accession>
<dbReference type="Gene3D" id="3.90.1300.10">
    <property type="entry name" value="Amidase signature (AS) domain"/>
    <property type="match status" value="1"/>
</dbReference>
<dbReference type="Pfam" id="PF01425">
    <property type="entry name" value="Amidase"/>
    <property type="match status" value="1"/>
</dbReference>
<evidence type="ECO:0000313" key="3">
    <source>
        <dbReference type="EMBL" id="CZS93547.1"/>
    </source>
</evidence>
<evidence type="ECO:0000259" key="1">
    <source>
        <dbReference type="Pfam" id="PF01425"/>
    </source>
</evidence>
<organism evidence="3 4">
    <name type="scientific">Rhynchosporium graminicola</name>
    <dbReference type="NCBI Taxonomy" id="2792576"/>
    <lineage>
        <taxon>Eukaryota</taxon>
        <taxon>Fungi</taxon>
        <taxon>Dikarya</taxon>
        <taxon>Ascomycota</taxon>
        <taxon>Pezizomycotina</taxon>
        <taxon>Leotiomycetes</taxon>
        <taxon>Helotiales</taxon>
        <taxon>Ploettnerulaceae</taxon>
        <taxon>Rhynchosporium</taxon>
    </lineage>
</organism>
<dbReference type="InterPro" id="IPR023631">
    <property type="entry name" value="Amidase_dom"/>
</dbReference>
<evidence type="ECO:0000313" key="4">
    <source>
        <dbReference type="Proteomes" id="UP000178129"/>
    </source>
</evidence>
<comment type="caution">
    <text evidence="3">The sequence shown here is derived from an EMBL/GenBank/DDBJ whole genome shotgun (WGS) entry which is preliminary data.</text>
</comment>
<dbReference type="InParanoid" id="A0A1E1K636"/>
<keyword evidence="4" id="KW-1185">Reference proteome</keyword>
<feature type="domain" description="Scytalone dehydratase-like protein Arp1 N-terminal" evidence="2">
    <location>
        <begin position="52"/>
        <end position="86"/>
    </location>
</feature>
<dbReference type="Pfam" id="PF26053">
    <property type="entry name" value="DUF8016"/>
    <property type="match status" value="1"/>
</dbReference>
<dbReference type="InterPro" id="IPR058329">
    <property type="entry name" value="Arp1_N"/>
</dbReference>
<sequence length="527" mass="58777">MDPATPPTKLRIFSIGDVTYKIHMTDQPAVVCLAPSSAISLATVFDVKQEGQITFDVEWLKSKISFYQTNDDVFQNAFLRTIIIHGVKDENIKFAPDTLGVLEERSPFVQLDAPLTNNGLLAVAVPSRLRYQPSSDQPLAGLRIAVKDNLHLAGLKTSLCNKAYYNVYPKRTKTAKCNQQLLDAGAVVLGKTKMNSFGCWEEPTEYIDYQAPWNPRADGYQSPGGSSSGSGAAVAAYGWIDITIGTDTGGSVARPGLWNGCFAMRPSFGLVPVEGLVTSIKAFDMPGLLGRDLHDCKNLIHHWYGSKSSLRTEAFTRIVWASDFWGWCGPKSRDLAERFVLDLEAVAGLSHEKISFREKWAETCPEVANGTSLDDYMQLPADDIWYDDYHNHENFRADYWKRFQKAPYIRPAVRNGWDYAKTITQLARDEAVARLEIYRVWFSKNIMNEGEGHTMLMVPIEDMEPRYRDEFMDPVRGHPGVCALLLAPVIKAPQLVVPIGEIPYKSKVTELEAVLPFAVGSLGLPDL</sequence>
<dbReference type="Proteomes" id="UP000178129">
    <property type="component" value="Unassembled WGS sequence"/>
</dbReference>
<reference evidence="4" key="1">
    <citation type="submission" date="2016-03" db="EMBL/GenBank/DDBJ databases">
        <authorList>
            <person name="Ploux O."/>
        </authorList>
    </citation>
    <scope>NUCLEOTIDE SEQUENCE [LARGE SCALE GENOMIC DNA]</scope>
    <source>
        <strain evidence="4">UK7</strain>
    </source>
</reference>
<gene>
    <name evidence="3" type="ORF">RCO7_09544</name>
</gene>
<name>A0A1E1K636_9HELO</name>
<dbReference type="InterPro" id="IPR036928">
    <property type="entry name" value="AS_sf"/>
</dbReference>
<dbReference type="AlphaFoldDB" id="A0A1E1K636"/>
<dbReference type="SUPFAM" id="SSF75304">
    <property type="entry name" value="Amidase signature (AS) enzymes"/>
    <property type="match status" value="1"/>
</dbReference>
<dbReference type="PANTHER" id="PTHR46310">
    <property type="entry name" value="AMIDASE 1"/>
    <property type="match status" value="1"/>
</dbReference>
<dbReference type="EMBL" id="FJUW01000007">
    <property type="protein sequence ID" value="CZS93547.1"/>
    <property type="molecule type" value="Genomic_DNA"/>
</dbReference>